<feature type="binding site" description="axial binding residue" evidence="9">
    <location>
        <position position="169"/>
    </location>
    <ligand>
        <name>heme c</name>
        <dbReference type="ChEBI" id="CHEBI:61717"/>
        <label>2</label>
    </ligand>
    <ligandPart>
        <name>Fe</name>
        <dbReference type="ChEBI" id="CHEBI:18248"/>
    </ligandPart>
</feature>
<keyword evidence="4 9" id="KW-0479">Metal-binding</keyword>
<feature type="binding site" description="covalent" evidence="8">
    <location>
        <position position="125"/>
    </location>
    <ligand>
        <name>heme c</name>
        <dbReference type="ChEBI" id="CHEBI:61717"/>
        <label>2</label>
    </ligand>
</feature>
<dbReference type="RefSeq" id="WP_246158613.1">
    <property type="nucleotide sequence ID" value="NZ_BKAJ01000072.1"/>
</dbReference>
<feature type="binding site" description="axial binding residue" evidence="9">
    <location>
        <position position="76"/>
    </location>
    <ligand>
        <name>heme c</name>
        <dbReference type="ChEBI" id="CHEBI:61717"/>
        <label>1</label>
    </ligand>
    <ligandPart>
        <name>Fe</name>
        <dbReference type="ChEBI" id="CHEBI:18248"/>
    </ligandPart>
</feature>
<dbReference type="Gene3D" id="1.10.760.10">
    <property type="entry name" value="Cytochrome c-like domain"/>
    <property type="match status" value="2"/>
</dbReference>
<keyword evidence="2" id="KW-0813">Transport</keyword>
<keyword evidence="3 8" id="KW-0349">Heme</keyword>
<dbReference type="EMBL" id="BKAJ01000072">
    <property type="protein sequence ID" value="GEP56918.1"/>
    <property type="molecule type" value="Genomic_DNA"/>
</dbReference>
<organism evidence="11 12">
    <name type="scientific">Reyranella soli</name>
    <dbReference type="NCBI Taxonomy" id="1230389"/>
    <lineage>
        <taxon>Bacteria</taxon>
        <taxon>Pseudomonadati</taxon>
        <taxon>Pseudomonadota</taxon>
        <taxon>Alphaproteobacteria</taxon>
        <taxon>Hyphomicrobiales</taxon>
        <taxon>Reyranellaceae</taxon>
        <taxon>Reyranella</taxon>
    </lineage>
</organism>
<evidence type="ECO:0000256" key="8">
    <source>
        <dbReference type="PIRSR" id="PIRSR000005-1"/>
    </source>
</evidence>
<dbReference type="GO" id="GO:0042597">
    <property type="term" value="C:periplasmic space"/>
    <property type="evidence" value="ECO:0007669"/>
    <property type="project" value="UniProtKB-SubCell"/>
</dbReference>
<evidence type="ECO:0000256" key="9">
    <source>
        <dbReference type="PIRSR" id="PIRSR000005-2"/>
    </source>
</evidence>
<dbReference type="GO" id="GO:0009055">
    <property type="term" value="F:electron transfer activity"/>
    <property type="evidence" value="ECO:0007669"/>
    <property type="project" value="InterPro"/>
</dbReference>
<keyword evidence="5" id="KW-0574">Periplasm</keyword>
<name>A0A512ND88_9HYPH</name>
<dbReference type="InterPro" id="IPR036909">
    <property type="entry name" value="Cyt_c-like_dom_sf"/>
</dbReference>
<keyword evidence="6" id="KW-0249">Electron transport</keyword>
<evidence type="ECO:0000256" key="4">
    <source>
        <dbReference type="ARBA" id="ARBA00022723"/>
    </source>
</evidence>
<keyword evidence="12" id="KW-1185">Reference proteome</keyword>
<dbReference type="AlphaFoldDB" id="A0A512ND88"/>
<evidence type="ECO:0000256" key="2">
    <source>
        <dbReference type="ARBA" id="ARBA00022448"/>
    </source>
</evidence>
<dbReference type="InterPro" id="IPR024167">
    <property type="entry name" value="Cytochrome_c4-like"/>
</dbReference>
<dbReference type="GO" id="GO:0005506">
    <property type="term" value="F:iron ion binding"/>
    <property type="evidence" value="ECO:0007669"/>
    <property type="project" value="InterPro"/>
</dbReference>
<dbReference type="PROSITE" id="PS51257">
    <property type="entry name" value="PROKAR_LIPOPROTEIN"/>
    <property type="match status" value="1"/>
</dbReference>
<evidence type="ECO:0000313" key="11">
    <source>
        <dbReference type="EMBL" id="GEP56918.1"/>
    </source>
</evidence>
<reference evidence="11 12" key="1">
    <citation type="submission" date="2019-07" db="EMBL/GenBank/DDBJ databases">
        <title>Whole genome shotgun sequence of Reyranella soli NBRC 108950.</title>
        <authorList>
            <person name="Hosoyama A."/>
            <person name="Uohara A."/>
            <person name="Ohji S."/>
            <person name="Ichikawa N."/>
        </authorList>
    </citation>
    <scope>NUCLEOTIDE SEQUENCE [LARGE SCALE GENOMIC DNA]</scope>
    <source>
        <strain evidence="11 12">NBRC 108950</strain>
    </source>
</reference>
<dbReference type="PANTHER" id="PTHR33751:SF9">
    <property type="entry name" value="CYTOCHROME C4"/>
    <property type="match status" value="1"/>
</dbReference>
<evidence type="ECO:0000313" key="12">
    <source>
        <dbReference type="Proteomes" id="UP000321058"/>
    </source>
</evidence>
<evidence type="ECO:0000256" key="3">
    <source>
        <dbReference type="ARBA" id="ARBA00022617"/>
    </source>
</evidence>
<proteinExistence type="predicted"/>
<gene>
    <name evidence="11" type="ORF">RSO01_40840</name>
</gene>
<feature type="binding site" description="covalent" evidence="8">
    <location>
        <position position="36"/>
    </location>
    <ligand>
        <name>heme c</name>
        <dbReference type="ChEBI" id="CHEBI:61717"/>
        <label>1</label>
    </ligand>
</feature>
<comment type="caution">
    <text evidence="11">The sequence shown here is derived from an EMBL/GenBank/DDBJ whole genome shotgun (WGS) entry which is preliminary data.</text>
</comment>
<dbReference type="InterPro" id="IPR009056">
    <property type="entry name" value="Cyt_c-like_dom"/>
</dbReference>
<feature type="binding site" description="covalent" evidence="8">
    <location>
        <position position="33"/>
    </location>
    <ligand>
        <name>heme c</name>
        <dbReference type="ChEBI" id="CHEBI:61717"/>
        <label>1</label>
    </ligand>
</feature>
<sequence>MSAAHSKPVVLILLYAWTSCAWAEALQERIAPCLACHGEHGQSAVPEVPSLGAQTSPYLLIQLFLFREKLRRHEIMNEAVKGFSDDDLRTFADALAKLPPPAPANEAADPARMARGQALVQQYRCNVCHAPDLAGREAVPRIAGQREDFLVKTLREYKTNQRPGYDASMGDVMQPIPDADIPDLAYFSARQ</sequence>
<dbReference type="Proteomes" id="UP000321058">
    <property type="component" value="Unassembled WGS sequence"/>
</dbReference>
<dbReference type="InterPro" id="IPR050597">
    <property type="entry name" value="Cytochrome_c_Oxidase_Subunit"/>
</dbReference>
<feature type="binding site" description="axial binding residue" evidence="9">
    <location>
        <position position="37"/>
    </location>
    <ligand>
        <name>heme c</name>
        <dbReference type="ChEBI" id="CHEBI:61717"/>
        <label>1</label>
    </ligand>
    <ligandPart>
        <name>Fe</name>
        <dbReference type="ChEBI" id="CHEBI:18248"/>
    </ligandPart>
</feature>
<dbReference type="PIRSF" id="PIRSF000005">
    <property type="entry name" value="Cytochrome_c4"/>
    <property type="match status" value="1"/>
</dbReference>
<evidence type="ECO:0000259" key="10">
    <source>
        <dbReference type="PROSITE" id="PS51007"/>
    </source>
</evidence>
<dbReference type="PANTHER" id="PTHR33751">
    <property type="entry name" value="CBB3-TYPE CYTOCHROME C OXIDASE SUBUNIT FIXP"/>
    <property type="match status" value="1"/>
</dbReference>
<feature type="domain" description="Cytochrome c" evidence="10">
    <location>
        <begin position="111"/>
        <end position="191"/>
    </location>
</feature>
<feature type="binding site" description="axial binding residue" evidence="9">
    <location>
        <position position="129"/>
    </location>
    <ligand>
        <name>heme c</name>
        <dbReference type="ChEBI" id="CHEBI:61717"/>
        <label>2</label>
    </ligand>
    <ligandPart>
        <name>Fe</name>
        <dbReference type="ChEBI" id="CHEBI:18248"/>
    </ligandPart>
</feature>
<keyword evidence="7 9" id="KW-0408">Iron</keyword>
<dbReference type="SUPFAM" id="SSF46626">
    <property type="entry name" value="Cytochrome c"/>
    <property type="match status" value="2"/>
</dbReference>
<evidence type="ECO:0000256" key="6">
    <source>
        <dbReference type="ARBA" id="ARBA00022982"/>
    </source>
</evidence>
<dbReference type="GO" id="GO:0020037">
    <property type="term" value="F:heme binding"/>
    <property type="evidence" value="ECO:0007669"/>
    <property type="project" value="InterPro"/>
</dbReference>
<protein>
    <submittedName>
        <fullName evidence="11">Cytochrome c</fullName>
    </submittedName>
</protein>
<comment type="PTM">
    <text evidence="8">Binds 2 heme c groups covalently per subunit.</text>
</comment>
<evidence type="ECO:0000256" key="7">
    <source>
        <dbReference type="ARBA" id="ARBA00023004"/>
    </source>
</evidence>
<accession>A0A512ND88</accession>
<comment type="subcellular location">
    <subcellularLocation>
        <location evidence="1">Periplasm</location>
    </subcellularLocation>
</comment>
<feature type="binding site" description="covalent" evidence="8">
    <location>
        <position position="128"/>
    </location>
    <ligand>
        <name>heme c</name>
        <dbReference type="ChEBI" id="CHEBI:61717"/>
        <label>2</label>
    </ligand>
</feature>
<evidence type="ECO:0000256" key="1">
    <source>
        <dbReference type="ARBA" id="ARBA00004418"/>
    </source>
</evidence>
<dbReference type="PROSITE" id="PS51007">
    <property type="entry name" value="CYTC"/>
    <property type="match status" value="1"/>
</dbReference>
<evidence type="ECO:0000256" key="5">
    <source>
        <dbReference type="ARBA" id="ARBA00022764"/>
    </source>
</evidence>
<dbReference type="Pfam" id="PF00034">
    <property type="entry name" value="Cytochrom_C"/>
    <property type="match status" value="1"/>
</dbReference>